<dbReference type="GO" id="GO:0005524">
    <property type="term" value="F:ATP binding"/>
    <property type="evidence" value="ECO:0007669"/>
    <property type="project" value="UniProtKB-KW"/>
</dbReference>
<evidence type="ECO:0000256" key="3">
    <source>
        <dbReference type="ARBA" id="ARBA00022679"/>
    </source>
</evidence>
<feature type="compositionally biased region" description="Basic and acidic residues" evidence="9">
    <location>
        <begin position="731"/>
        <end position="741"/>
    </location>
</feature>
<dbReference type="Gene3D" id="3.30.200.20">
    <property type="entry name" value="Phosphorylase Kinase, domain 1"/>
    <property type="match status" value="1"/>
</dbReference>
<dbReference type="EMBL" id="NAJL01000036">
    <property type="protein sequence ID" value="TKA25358.1"/>
    <property type="molecule type" value="Genomic_DNA"/>
</dbReference>
<organism evidence="11 12">
    <name type="scientific">Salinomyces thailandicus</name>
    <dbReference type="NCBI Taxonomy" id="706561"/>
    <lineage>
        <taxon>Eukaryota</taxon>
        <taxon>Fungi</taxon>
        <taxon>Dikarya</taxon>
        <taxon>Ascomycota</taxon>
        <taxon>Pezizomycotina</taxon>
        <taxon>Dothideomycetes</taxon>
        <taxon>Dothideomycetidae</taxon>
        <taxon>Mycosphaerellales</taxon>
        <taxon>Teratosphaeriaceae</taxon>
        <taxon>Salinomyces</taxon>
    </lineage>
</organism>
<dbReference type="GO" id="GO:0005737">
    <property type="term" value="C:cytoplasm"/>
    <property type="evidence" value="ECO:0007669"/>
    <property type="project" value="TreeGrafter"/>
</dbReference>
<dbReference type="PANTHER" id="PTHR24419">
    <property type="entry name" value="INTERLEUKIN-1 RECEPTOR-ASSOCIATED KINASE"/>
    <property type="match status" value="1"/>
</dbReference>
<feature type="domain" description="Protein kinase" evidence="10">
    <location>
        <begin position="227"/>
        <end position="612"/>
    </location>
</feature>
<reference evidence="11 12" key="1">
    <citation type="submission" date="2017-03" db="EMBL/GenBank/DDBJ databases">
        <title>Genomes of endolithic fungi from Antarctica.</title>
        <authorList>
            <person name="Coleine C."/>
            <person name="Masonjones S."/>
            <person name="Stajich J.E."/>
        </authorList>
    </citation>
    <scope>NUCLEOTIDE SEQUENCE [LARGE SCALE GENOMIC DNA]</scope>
    <source>
        <strain evidence="11 12">CCFEE 6315</strain>
    </source>
</reference>
<dbReference type="PROSITE" id="PS50011">
    <property type="entry name" value="PROTEIN_KINASE_DOM"/>
    <property type="match status" value="1"/>
</dbReference>
<keyword evidence="5" id="KW-0418">Kinase</keyword>
<dbReference type="GO" id="GO:0072354">
    <property type="term" value="F:histone H3T3 kinase activity"/>
    <property type="evidence" value="ECO:0007669"/>
    <property type="project" value="TreeGrafter"/>
</dbReference>
<keyword evidence="12" id="KW-1185">Reference proteome</keyword>
<feature type="compositionally biased region" description="Basic and acidic residues" evidence="9">
    <location>
        <begin position="165"/>
        <end position="180"/>
    </location>
</feature>
<dbReference type="PANTHER" id="PTHR24419:SF18">
    <property type="entry name" value="SERINE_THREONINE-PROTEIN KINASE HASPIN"/>
    <property type="match status" value="1"/>
</dbReference>
<dbReference type="EC" id="2.7.11.1" evidence="1"/>
<dbReference type="OrthoDB" id="21018at2759"/>
<keyword evidence="2" id="KW-0723">Serine/threonine-protein kinase</keyword>
<dbReference type="Gene3D" id="1.10.510.10">
    <property type="entry name" value="Transferase(Phosphotransferase) domain 1"/>
    <property type="match status" value="1"/>
</dbReference>
<feature type="region of interest" description="Disordered" evidence="9">
    <location>
        <begin position="58"/>
        <end position="119"/>
    </location>
</feature>
<feature type="region of interest" description="Disordered" evidence="9">
    <location>
        <begin position="715"/>
        <end position="741"/>
    </location>
</feature>
<sequence>MPPRIQQTYGKRSRATYDPFAIFASPQRPDARKTPDDVEVNVLADQVEELKLYQKARDARWRGGDRVALGERSPNAAAAKKEHEGREKGRRPRRKKVLLDEDTVEPTQDQETTEALQQDEVVVEKVETDISGSKIFDEATAAVDCELEDPLTSEPAAQAIAKPEPQNHEERKRDLQEPHADPSATASPQRDPPDVQDVYTTHTAALLSLSSHSLTSFPEWSNQLTNHFNLTKIAEASFGEVYRLSLLNHLPGFSPTDESVFKVIALKPPSSTLPKAKKDRQRILKKAEAMSHPDDVANEVRLLQRMTSIPGFTNFRDVRILQGRPGQPFLQAFKAYNIAQKARGKDLSIFPDPSKKSSYAADQLWAVIEMQDAGTDLERLVESGACTSVWAVWDVFWQVVLTLAKGEEGAEFEHRDLHLGNICVRSTPHASSHASATASKQQNATTNPQIDTQKTLGFTDFETTLIDYTISRCLLSTPMSSTNPTNLSAPEIAYHDLSSDPSLFQGDSAEEYQYDIYRYMRGLALHSDCYWEPQPETDNLPIHEPSPSHSSWQSYHPSTNLVWLHYLLHQLLEQLSWPSATPRPNLRKKKGSKKSDEFATWKKANDLEHRLLRLQTLLEPEKLGTGVLGSAAGLVALGLMEGWLGEGDVVGAGGSGGRGEEGEDPGEGELGEVPVLGNEEKGGGKAMLPSSEGLEASSSFTHLVVDVGVMEERGLEGAVREARAGRRRGRRGVESSKEQEG</sequence>
<feature type="region of interest" description="Disordered" evidence="9">
    <location>
        <begin position="651"/>
        <end position="694"/>
    </location>
</feature>
<name>A0A4U0TT54_9PEZI</name>
<evidence type="ECO:0000256" key="9">
    <source>
        <dbReference type="SAM" id="MobiDB-lite"/>
    </source>
</evidence>
<evidence type="ECO:0000256" key="2">
    <source>
        <dbReference type="ARBA" id="ARBA00022527"/>
    </source>
</evidence>
<dbReference type="InterPro" id="IPR011009">
    <property type="entry name" value="Kinase-like_dom_sf"/>
</dbReference>
<evidence type="ECO:0000256" key="1">
    <source>
        <dbReference type="ARBA" id="ARBA00012513"/>
    </source>
</evidence>
<dbReference type="GO" id="GO:0000278">
    <property type="term" value="P:mitotic cell cycle"/>
    <property type="evidence" value="ECO:0007669"/>
    <property type="project" value="TreeGrafter"/>
</dbReference>
<dbReference type="Proteomes" id="UP000308549">
    <property type="component" value="Unassembled WGS sequence"/>
</dbReference>
<feature type="compositionally biased region" description="Polar residues" evidence="9">
    <location>
        <begin position="105"/>
        <end position="116"/>
    </location>
</feature>
<evidence type="ECO:0000256" key="7">
    <source>
        <dbReference type="ARBA" id="ARBA00047899"/>
    </source>
</evidence>
<evidence type="ECO:0000313" key="12">
    <source>
        <dbReference type="Proteomes" id="UP000308549"/>
    </source>
</evidence>
<evidence type="ECO:0000256" key="6">
    <source>
        <dbReference type="ARBA" id="ARBA00022840"/>
    </source>
</evidence>
<keyword evidence="6" id="KW-0067">ATP-binding</keyword>
<protein>
    <recommendedName>
        <fullName evidence="1">non-specific serine/threonine protein kinase</fullName>
        <ecNumber evidence="1">2.7.11.1</ecNumber>
    </recommendedName>
</protein>
<evidence type="ECO:0000259" key="10">
    <source>
        <dbReference type="PROSITE" id="PS50011"/>
    </source>
</evidence>
<feature type="region of interest" description="Disordered" evidence="9">
    <location>
        <begin position="154"/>
        <end position="196"/>
    </location>
</feature>
<comment type="caution">
    <text evidence="11">The sequence shown here is derived from an EMBL/GenBank/DDBJ whole genome shotgun (WGS) entry which is preliminary data.</text>
</comment>
<gene>
    <name evidence="11" type="ORF">B0A50_06262</name>
</gene>
<dbReference type="GO" id="GO:0035556">
    <property type="term" value="P:intracellular signal transduction"/>
    <property type="evidence" value="ECO:0007669"/>
    <property type="project" value="TreeGrafter"/>
</dbReference>
<dbReference type="SUPFAM" id="SSF56112">
    <property type="entry name" value="Protein kinase-like (PK-like)"/>
    <property type="match status" value="1"/>
</dbReference>
<dbReference type="GO" id="GO:0005634">
    <property type="term" value="C:nucleus"/>
    <property type="evidence" value="ECO:0007669"/>
    <property type="project" value="TreeGrafter"/>
</dbReference>
<dbReference type="AlphaFoldDB" id="A0A4U0TT54"/>
<feature type="compositionally biased region" description="Acidic residues" evidence="9">
    <location>
        <begin position="661"/>
        <end position="670"/>
    </location>
</feature>
<evidence type="ECO:0000313" key="11">
    <source>
        <dbReference type="EMBL" id="TKA25358.1"/>
    </source>
</evidence>
<evidence type="ECO:0000256" key="4">
    <source>
        <dbReference type="ARBA" id="ARBA00022741"/>
    </source>
</evidence>
<proteinExistence type="predicted"/>
<evidence type="ECO:0000256" key="5">
    <source>
        <dbReference type="ARBA" id="ARBA00022777"/>
    </source>
</evidence>
<evidence type="ECO:0000256" key="8">
    <source>
        <dbReference type="ARBA" id="ARBA00048679"/>
    </source>
</evidence>
<accession>A0A4U0TT54</accession>
<comment type="catalytic activity">
    <reaction evidence="8">
        <text>L-seryl-[protein] + ATP = O-phospho-L-seryl-[protein] + ADP + H(+)</text>
        <dbReference type="Rhea" id="RHEA:17989"/>
        <dbReference type="Rhea" id="RHEA-COMP:9863"/>
        <dbReference type="Rhea" id="RHEA-COMP:11604"/>
        <dbReference type="ChEBI" id="CHEBI:15378"/>
        <dbReference type="ChEBI" id="CHEBI:29999"/>
        <dbReference type="ChEBI" id="CHEBI:30616"/>
        <dbReference type="ChEBI" id="CHEBI:83421"/>
        <dbReference type="ChEBI" id="CHEBI:456216"/>
        <dbReference type="EC" id="2.7.11.1"/>
    </reaction>
</comment>
<keyword evidence="4" id="KW-0547">Nucleotide-binding</keyword>
<dbReference type="Pfam" id="PF12330">
    <property type="entry name" value="Haspin_kinase"/>
    <property type="match status" value="1"/>
</dbReference>
<dbReference type="InterPro" id="IPR000719">
    <property type="entry name" value="Prot_kinase_dom"/>
</dbReference>
<feature type="region of interest" description="Disordered" evidence="9">
    <location>
        <begin position="579"/>
        <end position="598"/>
    </location>
</feature>
<dbReference type="InterPro" id="IPR024604">
    <property type="entry name" value="GSG2_C"/>
</dbReference>
<comment type="catalytic activity">
    <reaction evidence="7">
        <text>L-threonyl-[protein] + ATP = O-phospho-L-threonyl-[protein] + ADP + H(+)</text>
        <dbReference type="Rhea" id="RHEA:46608"/>
        <dbReference type="Rhea" id="RHEA-COMP:11060"/>
        <dbReference type="Rhea" id="RHEA-COMP:11605"/>
        <dbReference type="ChEBI" id="CHEBI:15378"/>
        <dbReference type="ChEBI" id="CHEBI:30013"/>
        <dbReference type="ChEBI" id="CHEBI:30616"/>
        <dbReference type="ChEBI" id="CHEBI:61977"/>
        <dbReference type="ChEBI" id="CHEBI:456216"/>
        <dbReference type="EC" id="2.7.11.1"/>
    </reaction>
</comment>
<feature type="compositionally biased region" description="Basic and acidic residues" evidence="9">
    <location>
        <begin position="715"/>
        <end position="724"/>
    </location>
</feature>
<keyword evidence="3" id="KW-0808">Transferase</keyword>
<feature type="compositionally biased region" description="Basic and acidic residues" evidence="9">
    <location>
        <begin position="58"/>
        <end position="69"/>
    </location>
</feature>
<dbReference type="SMART" id="SM01331">
    <property type="entry name" value="DUF3635"/>
    <property type="match status" value="1"/>
</dbReference>